<keyword evidence="1" id="KW-0479">Metal-binding</keyword>
<evidence type="ECO:0000256" key="1">
    <source>
        <dbReference type="ARBA" id="ARBA00022723"/>
    </source>
</evidence>
<protein>
    <recommendedName>
        <fullName evidence="4">PilY1 beta-propeller domain-containing protein</fullName>
    </recommendedName>
</protein>
<dbReference type="OrthoDB" id="7156875at2"/>
<reference evidence="5 6" key="1">
    <citation type="submission" date="2019-06" db="EMBL/GenBank/DDBJ databases">
        <title>Genomic insights into carbon and energy metabolism of Deferribacter autotrophicus revealed new metabolic traits in the phylum Deferribacteres.</title>
        <authorList>
            <person name="Slobodkin A.I."/>
            <person name="Slobodkina G.B."/>
            <person name="Allioux M."/>
            <person name="Alain K."/>
            <person name="Jebbar M."/>
            <person name="Shadrin V."/>
            <person name="Kublanov I.V."/>
            <person name="Toshchakov S.V."/>
            <person name="Bonch-Osmolovskaya E.A."/>
        </authorList>
    </citation>
    <scope>NUCLEOTIDE SEQUENCE [LARGE SCALE GENOMIC DNA]</scope>
    <source>
        <strain evidence="5 6">SL50</strain>
    </source>
</reference>
<feature type="domain" description="PilY1 beta-propeller" evidence="4">
    <location>
        <begin position="711"/>
        <end position="1071"/>
    </location>
</feature>
<name>A0A5A8F917_9BACT</name>
<dbReference type="RefSeq" id="WP_149265163.1">
    <property type="nucleotide sequence ID" value="NZ_VFJB01000001.1"/>
</dbReference>
<dbReference type="Pfam" id="PF05567">
    <property type="entry name" value="T4P_PilY1"/>
    <property type="match status" value="1"/>
</dbReference>
<dbReference type="InterPro" id="IPR008707">
    <property type="entry name" value="B-propeller_PilY1"/>
</dbReference>
<keyword evidence="6" id="KW-1185">Reference proteome</keyword>
<evidence type="ECO:0000313" key="6">
    <source>
        <dbReference type="Proteomes" id="UP000322876"/>
    </source>
</evidence>
<dbReference type="GO" id="GO:0046872">
    <property type="term" value="F:metal ion binding"/>
    <property type="evidence" value="ECO:0007669"/>
    <property type="project" value="UniProtKB-KW"/>
</dbReference>
<feature type="region of interest" description="Disordered" evidence="3">
    <location>
        <begin position="446"/>
        <end position="479"/>
    </location>
</feature>
<evidence type="ECO:0000313" key="5">
    <source>
        <dbReference type="EMBL" id="KAA0259342.1"/>
    </source>
</evidence>
<proteinExistence type="predicted"/>
<evidence type="ECO:0000256" key="2">
    <source>
        <dbReference type="ARBA" id="ARBA00022837"/>
    </source>
</evidence>
<sequence length="1312" mass="145934">MKSIYKILLFQISILFLFSLNVYSQNSCQDYTYIPPTFSAVVPPTVMIALDVSGSMSWDAYLDPNYDSSVVYEGFFDPEKNYKKINGVWSETTLSASSCPSPDAFYLDSSGNRIIKACWNSWWWPDTNEDCLDTSKVYSGNCLNYWILARIDVFRWAMTGGVPDSCPNGATGNTQKCDPEIACSGDSCIIKTHWNVKIESLVYDNVNHHGIMDAVLYKLKEKDLRPRIGIMFFAGDGITSNGRSVYVGDFLTANSTDDIYPYKNLITSINTVDVGGATPSGPAMWDVWNYYLQNDPQYGGLDPDDGSIESNHFKDPLWICTNGEGTGLQCNFAPCSSNYVILASDGQWNTPSNDIAELDSNGNSPDPVVPAREMHIGAVRSKDNVFVKIDAVYTLGMFLGGTGEQSLKNVAMYGTFDKNVSGMDWPGGTTLDDLNVFGADSRYPDDSCNMDDAGDGRGSGCEPLPASQPDWDQDGNGLPDTFYSAKDARELKEKLEAIFSDILRRASSGTSIATVSTENRESSMLFQAYYYPALYDNNSGNEISWIGDVRTYFLDDKENIREDTNTDDKLSLTDDKILIFKFLDIYAKTMGFKIDDADADLIPDKCEITDTDKPYELIDLNPIWSASEYLKNLSTDNRDIFLMYNNTKTLFNPTDTNVVDYLASIWNMTTTDTVKLMKFIRGYDFPADTTYRSRHFINSTSSEIYGNVYKLGDIISSTPRVLKDSRVNQYDIIYRDQTYYSFINSETVRNRANVVFVGANDGMVHAFFSGKIQSSNDLNYEAEVNNVVENNTITLGKELWAFIPTNVLPYLKWYYEEGKDCHVPKVDYRFMLVDASIGDDVNKSDSWRTLLIGMMGFGGKPIDIDNDGNYDYSSSVFAIDVTDPLNPKVLWEYKLPDYSLTLSFPGVIRKGEPASKGEWYLIFGSGPLNPEGSNFVSSANIFILDLKTGVLVKQISVDTKVAIGDVETLDVDHDYQVDMVVFGSYGGASSQIGKLYFLNLRDSTGYKDIASLKVADLQAVFDVQRPIFSKVANTIDDDGKLWLYFVTGRFLNTDDKVDNLSQYIVGIKDSDGVWKTSSNFKLSFNDLYDSTDAVVEANISKVECFCLGVKCGDARLDLTSLTYTCDKGYPIVTETTGDLLITETLNGVTPSVEAFANALTTPVSSDGLGYSGWYYRLGDRERGFTQPFIAGSIVDVLTFTPNNDLCSYGGTTNLHAMYYKSGTPGPQPMFLQENQNISITTDTQGNIEQKITFIKSLDLGVGAPPIGEGITATPMEEKGEYVKLIQTSVGTIIKQKQKGEDVSSKLLFRIMR</sequence>
<evidence type="ECO:0000256" key="3">
    <source>
        <dbReference type="SAM" id="MobiDB-lite"/>
    </source>
</evidence>
<evidence type="ECO:0000259" key="4">
    <source>
        <dbReference type="Pfam" id="PF05567"/>
    </source>
</evidence>
<dbReference type="Proteomes" id="UP000322876">
    <property type="component" value="Unassembled WGS sequence"/>
</dbReference>
<dbReference type="EMBL" id="VFJB01000001">
    <property type="protein sequence ID" value="KAA0259342.1"/>
    <property type="molecule type" value="Genomic_DNA"/>
</dbReference>
<gene>
    <name evidence="5" type="ORF">FHQ18_00245</name>
</gene>
<keyword evidence="2" id="KW-0106">Calcium</keyword>
<accession>A0A5A8F917</accession>
<organism evidence="5 6">
    <name type="scientific">Deferribacter autotrophicus</name>
    <dbReference type="NCBI Taxonomy" id="500465"/>
    <lineage>
        <taxon>Bacteria</taxon>
        <taxon>Pseudomonadati</taxon>
        <taxon>Deferribacterota</taxon>
        <taxon>Deferribacteres</taxon>
        <taxon>Deferribacterales</taxon>
        <taxon>Deferribacteraceae</taxon>
        <taxon>Deferribacter</taxon>
    </lineage>
</organism>
<comment type="caution">
    <text evidence="5">The sequence shown here is derived from an EMBL/GenBank/DDBJ whole genome shotgun (WGS) entry which is preliminary data.</text>
</comment>